<sequence>MSLEQKVSSAVAPGAVMAGIMSDARTDAVHDYNTAAAKDFDEADWSCEISFDGDNVFIMAWEWWEPGWSAERFALRQAYADPDRKSADGNYVYSDEDAVAVVRCTEQGRDGTSSSRPGQGTAGYQMPMPWRSSSSRTAMSS</sequence>
<evidence type="ECO:0000313" key="3">
    <source>
        <dbReference type="Proteomes" id="UP000199055"/>
    </source>
</evidence>
<feature type="compositionally biased region" description="Low complexity" evidence="1">
    <location>
        <begin position="132"/>
        <end position="141"/>
    </location>
</feature>
<dbReference type="EMBL" id="FOET01000001">
    <property type="protein sequence ID" value="SEP69812.1"/>
    <property type="molecule type" value="Genomic_DNA"/>
</dbReference>
<protein>
    <submittedName>
        <fullName evidence="2">Uncharacterized protein</fullName>
    </submittedName>
</protein>
<feature type="region of interest" description="Disordered" evidence="1">
    <location>
        <begin position="104"/>
        <end position="141"/>
    </location>
</feature>
<dbReference type="Proteomes" id="UP000199055">
    <property type="component" value="Unassembled WGS sequence"/>
</dbReference>
<keyword evidence="3" id="KW-1185">Reference proteome</keyword>
<dbReference type="RefSeq" id="WP_093655296.1">
    <property type="nucleotide sequence ID" value="NZ_FOET01000001.1"/>
</dbReference>
<accession>A0A1H8ZZC1</accession>
<proteinExistence type="predicted"/>
<reference evidence="2 3" key="1">
    <citation type="submission" date="2016-10" db="EMBL/GenBank/DDBJ databases">
        <authorList>
            <person name="de Groot N.N."/>
        </authorList>
    </citation>
    <scope>NUCLEOTIDE SEQUENCE [LARGE SCALE GENOMIC DNA]</scope>
    <source>
        <strain evidence="2 3">CGMCC 4.3519</strain>
    </source>
</reference>
<evidence type="ECO:0000256" key="1">
    <source>
        <dbReference type="SAM" id="MobiDB-lite"/>
    </source>
</evidence>
<gene>
    <name evidence="2" type="ORF">SAMN05216481_101800</name>
</gene>
<dbReference type="AlphaFoldDB" id="A0A1H8ZZC1"/>
<evidence type="ECO:0000313" key="2">
    <source>
        <dbReference type="EMBL" id="SEP69812.1"/>
    </source>
</evidence>
<organism evidence="2 3">
    <name type="scientific">Streptomyces radiopugnans</name>
    <dbReference type="NCBI Taxonomy" id="403935"/>
    <lineage>
        <taxon>Bacteria</taxon>
        <taxon>Bacillati</taxon>
        <taxon>Actinomycetota</taxon>
        <taxon>Actinomycetes</taxon>
        <taxon>Kitasatosporales</taxon>
        <taxon>Streptomycetaceae</taxon>
        <taxon>Streptomyces</taxon>
    </lineage>
</organism>
<name>A0A1H8ZZC1_9ACTN</name>